<feature type="region of interest" description="Disordered" evidence="1">
    <location>
        <begin position="1"/>
        <end position="25"/>
    </location>
</feature>
<reference evidence="2" key="1">
    <citation type="journal article" date="2019" name="bioRxiv">
        <title>The Genome of the Zebra Mussel, Dreissena polymorpha: A Resource for Invasive Species Research.</title>
        <authorList>
            <person name="McCartney M.A."/>
            <person name="Auch B."/>
            <person name="Kono T."/>
            <person name="Mallez S."/>
            <person name="Zhang Y."/>
            <person name="Obille A."/>
            <person name="Becker A."/>
            <person name="Abrahante J.E."/>
            <person name="Garbe J."/>
            <person name="Badalamenti J.P."/>
            <person name="Herman A."/>
            <person name="Mangelson H."/>
            <person name="Liachko I."/>
            <person name="Sullivan S."/>
            <person name="Sone E.D."/>
            <person name="Koren S."/>
            <person name="Silverstein K.A.T."/>
            <person name="Beckman K.B."/>
            <person name="Gohl D.M."/>
        </authorList>
    </citation>
    <scope>NUCLEOTIDE SEQUENCE</scope>
    <source>
        <strain evidence="2">Duluth1</strain>
        <tissue evidence="2">Whole animal</tissue>
    </source>
</reference>
<keyword evidence="3" id="KW-1185">Reference proteome</keyword>
<name>A0A9D4GLG5_DREPO</name>
<protein>
    <submittedName>
        <fullName evidence="2">Uncharacterized protein</fullName>
    </submittedName>
</protein>
<evidence type="ECO:0000256" key="1">
    <source>
        <dbReference type="SAM" id="MobiDB-lite"/>
    </source>
</evidence>
<proteinExistence type="predicted"/>
<reference evidence="2" key="2">
    <citation type="submission" date="2020-11" db="EMBL/GenBank/DDBJ databases">
        <authorList>
            <person name="McCartney M.A."/>
            <person name="Auch B."/>
            <person name="Kono T."/>
            <person name="Mallez S."/>
            <person name="Becker A."/>
            <person name="Gohl D.M."/>
            <person name="Silverstein K.A.T."/>
            <person name="Koren S."/>
            <person name="Bechman K.B."/>
            <person name="Herman A."/>
            <person name="Abrahante J.E."/>
            <person name="Garbe J."/>
        </authorList>
    </citation>
    <scope>NUCLEOTIDE SEQUENCE</scope>
    <source>
        <strain evidence="2">Duluth1</strain>
        <tissue evidence="2">Whole animal</tissue>
    </source>
</reference>
<evidence type="ECO:0000313" key="3">
    <source>
        <dbReference type="Proteomes" id="UP000828390"/>
    </source>
</evidence>
<evidence type="ECO:0000313" key="2">
    <source>
        <dbReference type="EMBL" id="KAH3817634.1"/>
    </source>
</evidence>
<comment type="caution">
    <text evidence="2">The sequence shown here is derived from an EMBL/GenBank/DDBJ whole genome shotgun (WGS) entry which is preliminary data.</text>
</comment>
<gene>
    <name evidence="2" type="ORF">DPMN_119188</name>
</gene>
<accession>A0A9D4GLG5</accession>
<organism evidence="2 3">
    <name type="scientific">Dreissena polymorpha</name>
    <name type="common">Zebra mussel</name>
    <name type="synonym">Mytilus polymorpha</name>
    <dbReference type="NCBI Taxonomy" id="45954"/>
    <lineage>
        <taxon>Eukaryota</taxon>
        <taxon>Metazoa</taxon>
        <taxon>Spiralia</taxon>
        <taxon>Lophotrochozoa</taxon>
        <taxon>Mollusca</taxon>
        <taxon>Bivalvia</taxon>
        <taxon>Autobranchia</taxon>
        <taxon>Heteroconchia</taxon>
        <taxon>Euheterodonta</taxon>
        <taxon>Imparidentia</taxon>
        <taxon>Neoheterodontei</taxon>
        <taxon>Myida</taxon>
        <taxon>Dreissenoidea</taxon>
        <taxon>Dreissenidae</taxon>
        <taxon>Dreissena</taxon>
    </lineage>
</organism>
<sequence length="62" mass="6608">CVDAPENPSLNADEDLPNPEDGVKMTTRHNSLVLPWEPAQKATVAAPANAGNSVPMKFLQPL</sequence>
<feature type="non-terminal residue" evidence="2">
    <location>
        <position position="1"/>
    </location>
</feature>
<dbReference type="Proteomes" id="UP000828390">
    <property type="component" value="Unassembled WGS sequence"/>
</dbReference>
<dbReference type="AlphaFoldDB" id="A0A9D4GLG5"/>
<dbReference type="EMBL" id="JAIWYP010000005">
    <property type="protein sequence ID" value="KAH3817634.1"/>
    <property type="molecule type" value="Genomic_DNA"/>
</dbReference>